<protein>
    <submittedName>
        <fullName evidence="3">Uncharacterized protein</fullName>
    </submittedName>
</protein>
<organism evidence="3 4">
    <name type="scientific">Glycomyces rhizosphaerae</name>
    <dbReference type="NCBI Taxonomy" id="2054422"/>
    <lineage>
        <taxon>Bacteria</taxon>
        <taxon>Bacillati</taxon>
        <taxon>Actinomycetota</taxon>
        <taxon>Actinomycetes</taxon>
        <taxon>Glycomycetales</taxon>
        <taxon>Glycomycetaceae</taxon>
        <taxon>Glycomyces</taxon>
    </lineage>
</organism>
<comment type="caution">
    <text evidence="3">The sequence shown here is derived from an EMBL/GenBank/DDBJ whole genome shotgun (WGS) entry which is preliminary data.</text>
</comment>
<dbReference type="Proteomes" id="UP001595712">
    <property type="component" value="Unassembled WGS sequence"/>
</dbReference>
<feature type="transmembrane region" description="Helical" evidence="2">
    <location>
        <begin position="87"/>
        <end position="105"/>
    </location>
</feature>
<feature type="transmembrane region" description="Helical" evidence="2">
    <location>
        <begin position="111"/>
        <end position="129"/>
    </location>
</feature>
<dbReference type="EMBL" id="JBHRWO010000006">
    <property type="protein sequence ID" value="MFC3491962.1"/>
    <property type="molecule type" value="Genomic_DNA"/>
</dbReference>
<feature type="transmembrane region" description="Helical" evidence="2">
    <location>
        <begin position="30"/>
        <end position="51"/>
    </location>
</feature>
<sequence length="194" mass="20037">MNETDADMGAVTESPEPGDRPWTLTAAAGLFWLLATGLAAAGVWGLAQIVMGEVESASGAIGVALVAFLGALYYWFIGRRLLRMQDIIAQAVFQGLLWLPVGYYLREAAHPVIGIAAWALAAAILGLVLSGPTRRAVGFGERRPFGGAELASSVGGAELASSVGGAELASSVADPNQPVQCRSRIASSVAIDRA</sequence>
<feature type="transmembrane region" description="Helical" evidence="2">
    <location>
        <begin position="57"/>
        <end position="75"/>
    </location>
</feature>
<reference evidence="4" key="1">
    <citation type="journal article" date="2019" name="Int. J. Syst. Evol. Microbiol.">
        <title>The Global Catalogue of Microorganisms (GCM) 10K type strain sequencing project: providing services to taxonomists for standard genome sequencing and annotation.</title>
        <authorList>
            <consortium name="The Broad Institute Genomics Platform"/>
            <consortium name="The Broad Institute Genome Sequencing Center for Infectious Disease"/>
            <person name="Wu L."/>
            <person name="Ma J."/>
        </authorList>
    </citation>
    <scope>NUCLEOTIDE SEQUENCE [LARGE SCALE GENOMIC DNA]</scope>
    <source>
        <strain evidence="4">CGMCC 4.7396</strain>
    </source>
</reference>
<proteinExistence type="predicted"/>
<evidence type="ECO:0000256" key="2">
    <source>
        <dbReference type="SAM" id="Phobius"/>
    </source>
</evidence>
<accession>A0ABV7PWL1</accession>
<keyword evidence="4" id="KW-1185">Reference proteome</keyword>
<keyword evidence="2" id="KW-0472">Membrane</keyword>
<evidence type="ECO:0000256" key="1">
    <source>
        <dbReference type="SAM" id="MobiDB-lite"/>
    </source>
</evidence>
<feature type="region of interest" description="Disordered" evidence="1">
    <location>
        <begin position="1"/>
        <end position="20"/>
    </location>
</feature>
<evidence type="ECO:0000313" key="4">
    <source>
        <dbReference type="Proteomes" id="UP001595712"/>
    </source>
</evidence>
<name>A0ABV7PWL1_9ACTN</name>
<keyword evidence="2" id="KW-0812">Transmembrane</keyword>
<keyword evidence="2" id="KW-1133">Transmembrane helix</keyword>
<evidence type="ECO:0000313" key="3">
    <source>
        <dbReference type="EMBL" id="MFC3491962.1"/>
    </source>
</evidence>
<gene>
    <name evidence="3" type="ORF">ACFO8M_05630</name>
</gene>
<dbReference type="RefSeq" id="WP_387971738.1">
    <property type="nucleotide sequence ID" value="NZ_JBHRWO010000006.1"/>
</dbReference>